<dbReference type="Proteomes" id="UP000069771">
    <property type="component" value="Chromosome"/>
</dbReference>
<dbReference type="InterPro" id="IPR056951">
    <property type="entry name" value="Phage_connect_2"/>
</dbReference>
<protein>
    <submittedName>
        <fullName evidence="1">Uncharacterized protein</fullName>
    </submittedName>
</protein>
<organism evidence="1 2">
    <name type="scientific">Faecalibaculum rodentium</name>
    <dbReference type="NCBI Taxonomy" id="1702221"/>
    <lineage>
        <taxon>Bacteria</taxon>
        <taxon>Bacillati</taxon>
        <taxon>Bacillota</taxon>
        <taxon>Erysipelotrichia</taxon>
        <taxon>Erysipelotrichales</taxon>
        <taxon>Erysipelotrichaceae</taxon>
        <taxon>Faecalibaculum</taxon>
    </lineage>
</organism>
<dbReference type="Pfam" id="PF24829">
    <property type="entry name" value="Phage_connect_2"/>
    <property type="match status" value="1"/>
</dbReference>
<name>A0A140DVF5_9FIRM</name>
<dbReference type="STRING" id="1702221.AALO17_14980"/>
<evidence type="ECO:0000313" key="1">
    <source>
        <dbReference type="EMBL" id="AMK54632.1"/>
    </source>
</evidence>
<evidence type="ECO:0000313" key="2">
    <source>
        <dbReference type="Proteomes" id="UP000069771"/>
    </source>
</evidence>
<dbReference type="GeneID" id="78478193"/>
<accession>A0A140DVF5</accession>
<gene>
    <name evidence="1" type="ORF">AALO17_14980</name>
</gene>
<sequence length="96" mass="11150">MMEVKTILPKVKAAMRIKASTLYDSELEMYIKAVLDDLDRLSISLEDVDKVAHLCILKTKGYFGNSDPGPKDIWQRMYHDTLRQTYLDGRRYHDAV</sequence>
<keyword evidence="2" id="KW-1185">Reference proteome</keyword>
<proteinExistence type="predicted"/>
<reference evidence="1 2" key="1">
    <citation type="journal article" date="2016" name="Gut Pathog.">
        <title>Whole genome sequencing of "Faecalibaculum rodentium" ALO17, isolated from C57BL/6J laboratory mouse feces.</title>
        <authorList>
            <person name="Lim S."/>
            <person name="Chang D.H."/>
            <person name="Ahn S."/>
            <person name="Kim B.C."/>
        </authorList>
    </citation>
    <scope>NUCLEOTIDE SEQUENCE [LARGE SCALE GENOMIC DNA]</scope>
    <source>
        <strain evidence="1 2">Alo17</strain>
    </source>
</reference>
<dbReference type="EMBL" id="CP011391">
    <property type="protein sequence ID" value="AMK54632.1"/>
    <property type="molecule type" value="Genomic_DNA"/>
</dbReference>
<dbReference type="AlphaFoldDB" id="A0A140DVF5"/>
<dbReference type="RefSeq" id="WP_067557268.1">
    <property type="nucleotide sequence ID" value="NZ_CAJTBG010000038.1"/>
</dbReference>
<dbReference type="KEGG" id="fro:AALO17_14980"/>